<dbReference type="PANTHER" id="PTHR33199">
    <property type="entry name" value="MACPF DOMAIN-CONTAINING PROTEIN CAD1"/>
    <property type="match status" value="1"/>
</dbReference>
<dbReference type="EMBL" id="JAYKXN010000001">
    <property type="protein sequence ID" value="KAK7318387.1"/>
    <property type="molecule type" value="Genomic_DNA"/>
</dbReference>
<accession>A0AAN9KJ61</accession>
<organism evidence="2 3">
    <name type="scientific">Clitoria ternatea</name>
    <name type="common">Butterfly pea</name>
    <dbReference type="NCBI Taxonomy" id="43366"/>
    <lineage>
        <taxon>Eukaryota</taxon>
        <taxon>Viridiplantae</taxon>
        <taxon>Streptophyta</taxon>
        <taxon>Embryophyta</taxon>
        <taxon>Tracheophyta</taxon>
        <taxon>Spermatophyta</taxon>
        <taxon>Magnoliopsida</taxon>
        <taxon>eudicotyledons</taxon>
        <taxon>Gunneridae</taxon>
        <taxon>Pentapetalae</taxon>
        <taxon>rosids</taxon>
        <taxon>fabids</taxon>
        <taxon>Fabales</taxon>
        <taxon>Fabaceae</taxon>
        <taxon>Papilionoideae</taxon>
        <taxon>50 kb inversion clade</taxon>
        <taxon>NPAAA clade</taxon>
        <taxon>indigoferoid/millettioid clade</taxon>
        <taxon>Phaseoleae</taxon>
        <taxon>Clitoria</taxon>
    </lineage>
</organism>
<evidence type="ECO:0000313" key="3">
    <source>
        <dbReference type="Proteomes" id="UP001359559"/>
    </source>
</evidence>
<keyword evidence="3" id="KW-1185">Reference proteome</keyword>
<reference evidence="2 3" key="1">
    <citation type="submission" date="2024-01" db="EMBL/GenBank/DDBJ databases">
        <title>The genomes of 5 underutilized Papilionoideae crops provide insights into root nodulation and disease resistance.</title>
        <authorList>
            <person name="Yuan L."/>
        </authorList>
    </citation>
    <scope>NUCLEOTIDE SEQUENCE [LARGE SCALE GENOMIC DNA]</scope>
    <source>
        <strain evidence="2">LY-2023</strain>
        <tissue evidence="2">Leaf</tissue>
    </source>
</reference>
<sequence length="570" mass="64087">MAPKDSSLKAAHKAINSIGLGFDITQDIDFENCKRGSRLIFVNEEQHRPLDIPGGVAIPNVPNCIKCVKGESIRIHSDILTSQQMLEHFNQEMCLGGKIASGFFCSSFGLSGRCIKDLASIKSLAYDGWFIKRYAIELERYHGELLDHVKEAVPSSWDPEALARFIERFGTHVIVGVSMGGKDVLYVRQEDTSYLDPTSIQKFLKNSASMKFKDSAENQHLVSEDSCNEKENLFVIHSRRGGSNEKMYHSDWLHTIDLEPDVISMFLLPLTSLLRSIRGSGYVSHAINLYLRYKPPIEDLHQFFEFQLPRQWAPVLSEIRLGSHWKHQVNTWLRFSILGPKLYINTIPVDVGNRPVIGLRLQLEGRRSNRLAIHLQHLASLPKSLPLSDNANAYLSCDSYSCNFHKKVKWNCFSYVCTAPVESDDSVSIVTGAQLQVEKKCLLLRLRFSKVIGATLQKATEWDQSSSIGMLSHRSCGFLAFISKEGQRGHPKPGDKTIGSTTYSTARPAPVHTPKLQRFVDTTEMIRGPEDTPGYWVVSGAKLSVQNGKIFLLVKYSLFCFVMLSETEAS</sequence>
<dbReference type="InterPro" id="IPR044663">
    <property type="entry name" value="CAD1/NSL1-like"/>
</dbReference>
<dbReference type="GO" id="GO:0009626">
    <property type="term" value="P:plant-type hypersensitive response"/>
    <property type="evidence" value="ECO:0007669"/>
    <property type="project" value="TreeGrafter"/>
</dbReference>
<name>A0AAN9KJ61_CLITE</name>
<dbReference type="Pfam" id="PF01823">
    <property type="entry name" value="MACPF"/>
    <property type="match status" value="1"/>
</dbReference>
<dbReference type="Proteomes" id="UP001359559">
    <property type="component" value="Unassembled WGS sequence"/>
</dbReference>
<evidence type="ECO:0000313" key="2">
    <source>
        <dbReference type="EMBL" id="KAK7318387.1"/>
    </source>
</evidence>
<gene>
    <name evidence="2" type="ORF">RJT34_03086</name>
</gene>
<dbReference type="GO" id="GO:2000031">
    <property type="term" value="P:regulation of salicylic acid mediated signaling pathway"/>
    <property type="evidence" value="ECO:0007669"/>
    <property type="project" value="InterPro"/>
</dbReference>
<comment type="caution">
    <text evidence="2">The sequence shown here is derived from an EMBL/GenBank/DDBJ whole genome shotgun (WGS) entry which is preliminary data.</text>
</comment>
<dbReference type="PANTHER" id="PTHR33199:SF14">
    <property type="entry name" value="MAC_PERFORIN DOMAIN PROTEIN"/>
    <property type="match status" value="1"/>
</dbReference>
<proteinExistence type="predicted"/>
<dbReference type="AlphaFoldDB" id="A0AAN9KJ61"/>
<evidence type="ECO:0000259" key="1">
    <source>
        <dbReference type="PROSITE" id="PS51412"/>
    </source>
</evidence>
<protein>
    <recommendedName>
        <fullName evidence="1">MACPF domain-containing protein</fullName>
    </recommendedName>
</protein>
<dbReference type="GO" id="GO:0005886">
    <property type="term" value="C:plasma membrane"/>
    <property type="evidence" value="ECO:0007669"/>
    <property type="project" value="TreeGrafter"/>
</dbReference>
<dbReference type="PROSITE" id="PS51412">
    <property type="entry name" value="MACPF_2"/>
    <property type="match status" value="1"/>
</dbReference>
<dbReference type="SMART" id="SM00457">
    <property type="entry name" value="MACPF"/>
    <property type="match status" value="1"/>
</dbReference>
<dbReference type="InterPro" id="IPR020864">
    <property type="entry name" value="MACPF"/>
</dbReference>
<feature type="domain" description="MACPF" evidence="1">
    <location>
        <begin position="1"/>
        <end position="304"/>
    </location>
</feature>